<feature type="non-terminal residue" evidence="2">
    <location>
        <position position="153"/>
    </location>
</feature>
<reference evidence="2" key="1">
    <citation type="submission" date="2022-08" db="EMBL/GenBank/DDBJ databases">
        <authorList>
            <person name="Kallberg Y."/>
            <person name="Tangrot J."/>
            <person name="Rosling A."/>
        </authorList>
    </citation>
    <scope>NUCLEOTIDE SEQUENCE</scope>
    <source>
        <strain evidence="2">Wild A</strain>
    </source>
</reference>
<dbReference type="AlphaFoldDB" id="A0A9W4T3E5"/>
<name>A0A9W4T3E5_9GLOM</name>
<feature type="compositionally biased region" description="Polar residues" evidence="1">
    <location>
        <begin position="135"/>
        <end position="153"/>
    </location>
</feature>
<evidence type="ECO:0000313" key="2">
    <source>
        <dbReference type="EMBL" id="CAI2191153.1"/>
    </source>
</evidence>
<dbReference type="Proteomes" id="UP001153678">
    <property type="component" value="Unassembled WGS sequence"/>
</dbReference>
<proteinExistence type="predicted"/>
<evidence type="ECO:0000313" key="3">
    <source>
        <dbReference type="Proteomes" id="UP001153678"/>
    </source>
</evidence>
<keyword evidence="3" id="KW-1185">Reference proteome</keyword>
<organism evidence="2 3">
    <name type="scientific">Funneliformis geosporum</name>
    <dbReference type="NCBI Taxonomy" id="1117311"/>
    <lineage>
        <taxon>Eukaryota</taxon>
        <taxon>Fungi</taxon>
        <taxon>Fungi incertae sedis</taxon>
        <taxon>Mucoromycota</taxon>
        <taxon>Glomeromycotina</taxon>
        <taxon>Glomeromycetes</taxon>
        <taxon>Glomerales</taxon>
        <taxon>Glomeraceae</taxon>
        <taxon>Funneliformis</taxon>
    </lineage>
</organism>
<protein>
    <submittedName>
        <fullName evidence="2">17915_t:CDS:1</fullName>
    </submittedName>
</protein>
<evidence type="ECO:0000256" key="1">
    <source>
        <dbReference type="SAM" id="MobiDB-lite"/>
    </source>
</evidence>
<accession>A0A9W4T3E5</accession>
<gene>
    <name evidence="2" type="ORF">FWILDA_LOCUS14933</name>
</gene>
<feature type="region of interest" description="Disordered" evidence="1">
    <location>
        <begin position="130"/>
        <end position="153"/>
    </location>
</feature>
<comment type="caution">
    <text evidence="2">The sequence shown here is derived from an EMBL/GenBank/DDBJ whole genome shotgun (WGS) entry which is preliminary data.</text>
</comment>
<dbReference type="EMBL" id="CAMKVN010007145">
    <property type="protein sequence ID" value="CAI2191153.1"/>
    <property type="molecule type" value="Genomic_DNA"/>
</dbReference>
<sequence length="153" mass="17552">SLAEDEQSFKTVIRHVPNFLQRPQTNISSKKQETNKFRHNSKQSELYTEYDLGRALPVLHDPYWINSENVEVSREANTISFSTSEAVGEIDSNVRDKISSISSCNQCDVEVRVTENPQCLIWGDTNRLHKDQTRNVKPSTEQRPFESSSPPTR</sequence>
<dbReference type="OrthoDB" id="2447320at2759"/>